<evidence type="ECO:0000313" key="16">
    <source>
        <dbReference type="Proteomes" id="UP001347796"/>
    </source>
</evidence>
<keyword evidence="4 12" id="KW-0328">Glycosyltransferase</keyword>
<evidence type="ECO:0000256" key="9">
    <source>
        <dbReference type="ARBA" id="ARBA00023034"/>
    </source>
</evidence>
<dbReference type="Gene3D" id="3.40.50.11660">
    <property type="entry name" value="Glycosyl transferase family 10, C-terminal domain"/>
    <property type="match status" value="1"/>
</dbReference>
<keyword evidence="6 12" id="KW-0812">Transmembrane</keyword>
<sequence>MHRLCLSTRRCSMKHILVFVIMFCVAYILLINVYVKDTSKIKYSYIKIFPERYYSKREIKRILFWTRNFNSIDWQTYDYYSTSDAFKGCLVSKCSVTADKSLVNESDAFLFHPKDMTNIPLPLHRSPDQIYILASVEPPTKYDFINLGQYSNVFNWTMGYRFDMDAFMSYGSFEKLSVTKTFENIDFSKNKTHKVAWAVGNCYPYFPRQLIAHKLSKYIDVDIFGHCGKTKPKCNRVCPEILGKYKFYLSFENSMCKDYVTEKFWNALVRKQIPIVLGGANYTKIAPPNSFINVMDFPSIEKLAEHLHYLDTNHTAYNEYFKWRSHFIVSSKFTPWRCELCKALHDTSRPAQVYTDIAGWISGENCPLWSVSIRLNVSRFL</sequence>
<evidence type="ECO:0000259" key="13">
    <source>
        <dbReference type="Pfam" id="PF00852"/>
    </source>
</evidence>
<evidence type="ECO:0000256" key="8">
    <source>
        <dbReference type="ARBA" id="ARBA00022989"/>
    </source>
</evidence>
<dbReference type="InterPro" id="IPR031481">
    <property type="entry name" value="Glyco_tran_10_N"/>
</dbReference>
<dbReference type="GO" id="GO:0008417">
    <property type="term" value="F:fucosyltransferase activity"/>
    <property type="evidence" value="ECO:0007669"/>
    <property type="project" value="InterPro"/>
</dbReference>
<evidence type="ECO:0000256" key="6">
    <source>
        <dbReference type="ARBA" id="ARBA00022692"/>
    </source>
</evidence>
<dbReference type="InterPro" id="IPR055270">
    <property type="entry name" value="Glyco_tran_10_C"/>
</dbReference>
<protein>
    <recommendedName>
        <fullName evidence="12">Fucosyltransferase</fullName>
        <ecNumber evidence="12">2.4.1.-</ecNumber>
    </recommendedName>
</protein>
<keyword evidence="16" id="KW-1185">Reference proteome</keyword>
<dbReference type="GO" id="GO:0000139">
    <property type="term" value="C:Golgi membrane"/>
    <property type="evidence" value="ECO:0007669"/>
    <property type="project" value="UniProtKB-SubCell"/>
</dbReference>
<dbReference type="AlphaFoldDB" id="A0AAN8G8A7"/>
<keyword evidence="11" id="KW-0325">Glycoprotein</keyword>
<evidence type="ECO:0000313" key="15">
    <source>
        <dbReference type="EMBL" id="KAK6167635.1"/>
    </source>
</evidence>
<feature type="transmembrane region" description="Helical" evidence="12">
    <location>
        <begin position="16"/>
        <end position="35"/>
    </location>
</feature>
<keyword evidence="10 12" id="KW-0472">Membrane</keyword>
<comment type="similarity">
    <text evidence="3 12">Belongs to the glycosyltransferase 10 family.</text>
</comment>
<evidence type="ECO:0000259" key="14">
    <source>
        <dbReference type="Pfam" id="PF17039"/>
    </source>
</evidence>
<evidence type="ECO:0000256" key="3">
    <source>
        <dbReference type="ARBA" id="ARBA00008919"/>
    </source>
</evidence>
<feature type="domain" description="Fucosyltransferase C-terminal" evidence="13">
    <location>
        <begin position="189"/>
        <end position="360"/>
    </location>
</feature>
<dbReference type="EMBL" id="JAZGQO010000018">
    <property type="protein sequence ID" value="KAK6167635.1"/>
    <property type="molecule type" value="Genomic_DNA"/>
</dbReference>
<proteinExistence type="inferred from homology"/>
<evidence type="ECO:0000256" key="12">
    <source>
        <dbReference type="RuleBase" id="RU003832"/>
    </source>
</evidence>
<dbReference type="PANTHER" id="PTHR48438">
    <property type="entry name" value="ALPHA-(1,3)-FUCOSYLTRANSFERASE C-RELATED"/>
    <property type="match status" value="1"/>
</dbReference>
<reference evidence="15 16" key="1">
    <citation type="submission" date="2024-01" db="EMBL/GenBank/DDBJ databases">
        <title>The genome of the rayed Mediterranean limpet Patella caerulea (Linnaeus, 1758).</title>
        <authorList>
            <person name="Anh-Thu Weber A."/>
            <person name="Halstead-Nussloch G."/>
        </authorList>
    </citation>
    <scope>NUCLEOTIDE SEQUENCE [LARGE SCALE GENOMIC DNA]</scope>
    <source>
        <strain evidence="15">AATW-2023a</strain>
        <tissue evidence="15">Whole specimen</tissue>
    </source>
</reference>
<evidence type="ECO:0000256" key="5">
    <source>
        <dbReference type="ARBA" id="ARBA00022679"/>
    </source>
</evidence>
<comment type="pathway">
    <text evidence="2">Protein modification; protein glycosylation.</text>
</comment>
<feature type="domain" description="Fucosyltransferase N-terminal" evidence="14">
    <location>
        <begin position="60"/>
        <end position="171"/>
    </location>
</feature>
<dbReference type="InterPro" id="IPR038577">
    <property type="entry name" value="GT10-like_C_sf"/>
</dbReference>
<dbReference type="GO" id="GO:0032580">
    <property type="term" value="C:Golgi cisterna membrane"/>
    <property type="evidence" value="ECO:0007669"/>
    <property type="project" value="UniProtKB-SubCell"/>
</dbReference>
<gene>
    <name evidence="15" type="ORF">SNE40_021613</name>
</gene>
<keyword evidence="9 12" id="KW-0333">Golgi apparatus</keyword>
<dbReference type="Proteomes" id="UP001347796">
    <property type="component" value="Unassembled WGS sequence"/>
</dbReference>
<dbReference type="InterPro" id="IPR001503">
    <property type="entry name" value="Glyco_trans_10"/>
</dbReference>
<comment type="subcellular location">
    <subcellularLocation>
        <location evidence="1">Golgi apparatus membrane</location>
        <topology evidence="1">Single-pass type II membrane protein</topology>
    </subcellularLocation>
    <subcellularLocation>
        <location evidence="12">Golgi apparatus</location>
        <location evidence="12">Golgi stack membrane</location>
        <topology evidence="12">Single-pass type II membrane protein</topology>
    </subcellularLocation>
</comment>
<evidence type="ECO:0000256" key="11">
    <source>
        <dbReference type="ARBA" id="ARBA00023180"/>
    </source>
</evidence>
<accession>A0AAN8G8A7</accession>
<evidence type="ECO:0000256" key="10">
    <source>
        <dbReference type="ARBA" id="ARBA00023136"/>
    </source>
</evidence>
<dbReference type="PANTHER" id="PTHR48438:SF1">
    <property type="entry name" value="ALPHA-(1,3)-FUCOSYLTRANSFERASE C-RELATED"/>
    <property type="match status" value="1"/>
</dbReference>
<organism evidence="15 16">
    <name type="scientific">Patella caerulea</name>
    <name type="common">Rayed Mediterranean limpet</name>
    <dbReference type="NCBI Taxonomy" id="87958"/>
    <lineage>
        <taxon>Eukaryota</taxon>
        <taxon>Metazoa</taxon>
        <taxon>Spiralia</taxon>
        <taxon>Lophotrochozoa</taxon>
        <taxon>Mollusca</taxon>
        <taxon>Gastropoda</taxon>
        <taxon>Patellogastropoda</taxon>
        <taxon>Patelloidea</taxon>
        <taxon>Patellidae</taxon>
        <taxon>Patella</taxon>
    </lineage>
</organism>
<dbReference type="EC" id="2.4.1.-" evidence="12"/>
<dbReference type="FunFam" id="3.40.50.11660:FF:000006">
    <property type="entry name" value="Alpha-(1,3)-fucosyltransferase C"/>
    <property type="match status" value="1"/>
</dbReference>
<name>A0AAN8G8A7_PATCE</name>
<keyword evidence="7" id="KW-0735">Signal-anchor</keyword>
<evidence type="ECO:0000256" key="7">
    <source>
        <dbReference type="ARBA" id="ARBA00022968"/>
    </source>
</evidence>
<comment type="caution">
    <text evidence="15">The sequence shown here is derived from an EMBL/GenBank/DDBJ whole genome shotgun (WGS) entry which is preliminary data.</text>
</comment>
<keyword evidence="5 12" id="KW-0808">Transferase</keyword>
<dbReference type="Pfam" id="PF17039">
    <property type="entry name" value="Glyco_tran_10_N"/>
    <property type="match status" value="1"/>
</dbReference>
<keyword evidence="8 12" id="KW-1133">Transmembrane helix</keyword>
<dbReference type="Pfam" id="PF00852">
    <property type="entry name" value="Glyco_transf_10"/>
    <property type="match status" value="1"/>
</dbReference>
<evidence type="ECO:0000256" key="4">
    <source>
        <dbReference type="ARBA" id="ARBA00022676"/>
    </source>
</evidence>
<dbReference type="SUPFAM" id="SSF53756">
    <property type="entry name" value="UDP-Glycosyltransferase/glycogen phosphorylase"/>
    <property type="match status" value="1"/>
</dbReference>
<evidence type="ECO:0000256" key="2">
    <source>
        <dbReference type="ARBA" id="ARBA00004922"/>
    </source>
</evidence>
<evidence type="ECO:0000256" key="1">
    <source>
        <dbReference type="ARBA" id="ARBA00004323"/>
    </source>
</evidence>